<dbReference type="SUPFAM" id="SSF110087">
    <property type="entry name" value="DR1885-like metal-binding protein"/>
    <property type="match status" value="1"/>
</dbReference>
<evidence type="ECO:0000256" key="1">
    <source>
        <dbReference type="SAM" id="SignalP"/>
    </source>
</evidence>
<proteinExistence type="predicted"/>
<dbReference type="AlphaFoldDB" id="A0AAE5CCC8"/>
<protein>
    <submittedName>
        <fullName evidence="2">Copper chaperone PCu(A)C</fullName>
    </submittedName>
</protein>
<dbReference type="PANTHER" id="PTHR36302">
    <property type="entry name" value="BLR7088 PROTEIN"/>
    <property type="match status" value="1"/>
</dbReference>
<dbReference type="InterPro" id="IPR058248">
    <property type="entry name" value="Lxx211020-like"/>
</dbReference>
<feature type="chain" id="PRO_5041910704" evidence="1">
    <location>
        <begin position="23"/>
        <end position="169"/>
    </location>
</feature>
<dbReference type="PROSITE" id="PS51257">
    <property type="entry name" value="PROKAR_LIPOPROTEIN"/>
    <property type="match status" value="1"/>
</dbReference>
<organism evidence="2 3">
    <name type="scientific">Candidatus Kutchimonas denitrificans</name>
    <dbReference type="NCBI Taxonomy" id="3056748"/>
    <lineage>
        <taxon>Bacteria</taxon>
        <taxon>Pseudomonadati</taxon>
        <taxon>Gemmatimonadota</taxon>
        <taxon>Gemmatimonadia</taxon>
        <taxon>Candidatus Palauibacterales</taxon>
        <taxon>Candidatus Palauibacteraceae</taxon>
        <taxon>Candidatus Kutchimonas</taxon>
    </lineage>
</organism>
<feature type="signal peptide" evidence="1">
    <location>
        <begin position="1"/>
        <end position="22"/>
    </location>
</feature>
<dbReference type="Proteomes" id="UP000702544">
    <property type="component" value="Unassembled WGS sequence"/>
</dbReference>
<accession>A0AAE5CCC8</accession>
<name>A0AAE5CCC8_9BACT</name>
<dbReference type="PANTHER" id="PTHR36302:SF1">
    <property type="entry name" value="COPPER CHAPERONE PCU(A)C"/>
    <property type="match status" value="1"/>
</dbReference>
<evidence type="ECO:0000313" key="2">
    <source>
        <dbReference type="EMBL" id="NIR74009.1"/>
    </source>
</evidence>
<dbReference type="InterPro" id="IPR007410">
    <property type="entry name" value="LpqE-like"/>
</dbReference>
<keyword evidence="1" id="KW-0732">Signal</keyword>
<comment type="caution">
    <text evidence="2">The sequence shown here is derived from an EMBL/GenBank/DDBJ whole genome shotgun (WGS) entry which is preliminary data.</text>
</comment>
<reference evidence="2 3" key="1">
    <citation type="submission" date="2020-01" db="EMBL/GenBank/DDBJ databases">
        <title>Genomes assembled from Gulf of Kutch pelagic sediment metagenomes.</title>
        <authorList>
            <person name="Chandrashekar M."/>
            <person name="Mahajan M.S."/>
            <person name="Dave K.J."/>
            <person name="Vatsa P."/>
            <person name="Nathani N.M."/>
        </authorList>
    </citation>
    <scope>NUCLEOTIDE SEQUENCE [LARGE SCALE GENOMIC DNA]</scope>
    <source>
        <strain evidence="2">KS3-K002</strain>
    </source>
</reference>
<dbReference type="Gene3D" id="2.60.40.1890">
    <property type="entry name" value="PCu(A)C copper chaperone"/>
    <property type="match status" value="1"/>
</dbReference>
<sequence>MTRNAVAGAATLAVVATLLAVACGDRGAGGYASIEITGVYVAEPVSGARTAMYFTVANHGETDDELLSVSTPVAGRAEIHHTYADGGMMRMEPVASLPVGAGEVVRLAPGGVHVMLLDLREPLWAGDRIEATLRFRTLGEVAVRARVVGYEEIEERLERANDSVGSESR</sequence>
<evidence type="ECO:0000313" key="3">
    <source>
        <dbReference type="Proteomes" id="UP000702544"/>
    </source>
</evidence>
<gene>
    <name evidence="2" type="ORF">GWO12_02660</name>
</gene>
<dbReference type="Pfam" id="PF04314">
    <property type="entry name" value="PCuAC"/>
    <property type="match status" value="1"/>
</dbReference>
<dbReference type="EMBL" id="JAACAK010000018">
    <property type="protein sequence ID" value="NIR74009.1"/>
    <property type="molecule type" value="Genomic_DNA"/>
</dbReference>
<dbReference type="InterPro" id="IPR036182">
    <property type="entry name" value="PCuAC_sf"/>
</dbReference>